<dbReference type="EMBL" id="HG793136">
    <property type="protein sequence ID" value="CRL20016.1"/>
    <property type="molecule type" value="Genomic_DNA"/>
</dbReference>
<evidence type="ECO:0000256" key="1">
    <source>
        <dbReference type="ARBA" id="ARBA00004370"/>
    </source>
</evidence>
<gene>
    <name evidence="6" type="ORF">PCAMFM013_S003g000808</name>
</gene>
<evidence type="ECO:0000313" key="7">
    <source>
        <dbReference type="Proteomes" id="UP000053732"/>
    </source>
</evidence>
<organism evidence="6 7">
    <name type="scientific">Penicillium camemberti (strain FM 013)</name>
    <dbReference type="NCBI Taxonomy" id="1429867"/>
    <lineage>
        <taxon>Eukaryota</taxon>
        <taxon>Fungi</taxon>
        <taxon>Dikarya</taxon>
        <taxon>Ascomycota</taxon>
        <taxon>Pezizomycotina</taxon>
        <taxon>Eurotiomycetes</taxon>
        <taxon>Eurotiomycetidae</taxon>
        <taxon>Eurotiales</taxon>
        <taxon>Aspergillaceae</taxon>
        <taxon>Penicillium</taxon>
    </lineage>
</organism>
<evidence type="ECO:0000313" key="6">
    <source>
        <dbReference type="EMBL" id="CRL20016.1"/>
    </source>
</evidence>
<dbReference type="SUPFAM" id="SSF161084">
    <property type="entry name" value="MAPEG domain-like"/>
    <property type="match status" value="1"/>
</dbReference>
<dbReference type="PANTHER" id="PTHR35371:SF2">
    <property type="entry name" value="MAPEG FAMILY PROTEIN"/>
    <property type="match status" value="1"/>
</dbReference>
<dbReference type="GO" id="GO:0016020">
    <property type="term" value="C:membrane"/>
    <property type="evidence" value="ECO:0007669"/>
    <property type="project" value="UniProtKB-SubCell"/>
</dbReference>
<evidence type="ECO:0000256" key="5">
    <source>
        <dbReference type="SAM" id="MobiDB-lite"/>
    </source>
</evidence>
<dbReference type="PANTHER" id="PTHR35371">
    <property type="entry name" value="INNER MEMBRANE PROTEIN"/>
    <property type="match status" value="1"/>
</dbReference>
<keyword evidence="7" id="KW-1185">Reference proteome</keyword>
<dbReference type="InterPro" id="IPR001129">
    <property type="entry name" value="Membr-assoc_MAPEG"/>
</dbReference>
<evidence type="ECO:0000256" key="3">
    <source>
        <dbReference type="ARBA" id="ARBA00022989"/>
    </source>
</evidence>
<dbReference type="Gene3D" id="1.20.120.550">
    <property type="entry name" value="Membrane associated eicosanoid/glutathione metabolism-like domain"/>
    <property type="match status" value="1"/>
</dbReference>
<dbReference type="Pfam" id="PF01124">
    <property type="entry name" value="MAPEG"/>
    <property type="match status" value="1"/>
</dbReference>
<keyword evidence="4" id="KW-0472">Membrane</keyword>
<comment type="subcellular location">
    <subcellularLocation>
        <location evidence="1">Membrane</location>
    </subcellularLocation>
</comment>
<reference evidence="6 7" key="1">
    <citation type="journal article" date="2014" name="Nat. Commun.">
        <title>Multiple recent horizontal transfers of a large genomic region in cheese making fungi.</title>
        <authorList>
            <person name="Cheeseman K."/>
            <person name="Ropars J."/>
            <person name="Renault P."/>
            <person name="Dupont J."/>
            <person name="Gouzy J."/>
            <person name="Branca A."/>
            <person name="Abraham A.L."/>
            <person name="Ceppi M."/>
            <person name="Conseiller E."/>
            <person name="Debuchy R."/>
            <person name="Malagnac F."/>
            <person name="Goarin A."/>
            <person name="Silar P."/>
            <person name="Lacoste S."/>
            <person name="Sallet E."/>
            <person name="Bensimon A."/>
            <person name="Giraud T."/>
            <person name="Brygoo Y."/>
        </authorList>
    </citation>
    <scope>NUCLEOTIDE SEQUENCE [LARGE SCALE GENOMIC DNA]</scope>
    <source>
        <strain evidence="7">FM 013</strain>
    </source>
</reference>
<keyword evidence="2" id="KW-0812">Transmembrane</keyword>
<name>A0A0G4P127_PENC3</name>
<evidence type="ECO:0000256" key="4">
    <source>
        <dbReference type="ARBA" id="ARBA00023136"/>
    </source>
</evidence>
<accession>A0A0G4P127</accession>
<proteinExistence type="predicted"/>
<keyword evidence="3" id="KW-1133">Transmembrane helix</keyword>
<dbReference type="InterPro" id="IPR023352">
    <property type="entry name" value="MAPEG-like_dom_sf"/>
</dbReference>
<dbReference type="AlphaFoldDB" id="A0A0G4P127"/>
<evidence type="ECO:0000256" key="2">
    <source>
        <dbReference type="ARBA" id="ARBA00022692"/>
    </source>
</evidence>
<feature type="region of interest" description="Disordered" evidence="5">
    <location>
        <begin position="1"/>
        <end position="21"/>
    </location>
</feature>
<protein>
    <submittedName>
        <fullName evidence="6">Membrane-associated, eicosanoid/glutathione metabolism (MAPEG) protein</fullName>
    </submittedName>
</protein>
<sequence>MRVKSKGEGLSPFAETEPPITIPTTTWSSVNTRAPDALLTTLGLRAVPGQVAANHASALLVVNWFFAYILTSPRGAKIRLGLDHNVNPREDLTTYGEAAVQSGKITRRALDQLKRQTSAHANVQEGFTLFVAAILVSLYAGLPNETINTIGVWYSVSRVAYHLFYVKIETYSLSFLRSAAWWSGNISCLYALVQASKKL</sequence>
<dbReference type="Proteomes" id="UP000053732">
    <property type="component" value="Unassembled WGS sequence"/>
</dbReference>